<dbReference type="EMBL" id="SDGV01000035">
    <property type="protein sequence ID" value="THB60180.1"/>
    <property type="molecule type" value="Genomic_DNA"/>
</dbReference>
<evidence type="ECO:0000256" key="4">
    <source>
        <dbReference type="ARBA" id="ARBA00022989"/>
    </source>
</evidence>
<dbReference type="InterPro" id="IPR017039">
    <property type="entry name" value="Virul_fac_BrkB"/>
</dbReference>
<reference evidence="7 8" key="1">
    <citation type="submission" date="2019-01" db="EMBL/GenBank/DDBJ databases">
        <title>Vagococcus silagei sp. nov. isolated from brewer's grain.</title>
        <authorList>
            <person name="Guu J.-R."/>
        </authorList>
    </citation>
    <scope>NUCLEOTIDE SEQUENCE [LARGE SCALE GENOMIC DNA]</scope>
    <source>
        <strain evidence="7 8">2B-2</strain>
    </source>
</reference>
<evidence type="ECO:0000256" key="1">
    <source>
        <dbReference type="ARBA" id="ARBA00004651"/>
    </source>
</evidence>
<dbReference type="AlphaFoldDB" id="A0A4S3B363"/>
<feature type="transmembrane region" description="Helical" evidence="6">
    <location>
        <begin position="201"/>
        <end position="224"/>
    </location>
</feature>
<feature type="transmembrane region" description="Helical" evidence="6">
    <location>
        <begin position="125"/>
        <end position="152"/>
    </location>
</feature>
<comment type="caution">
    <text evidence="7">The sequence shown here is derived from an EMBL/GenBank/DDBJ whole genome shotgun (WGS) entry which is preliminary data.</text>
</comment>
<feature type="transmembrane region" description="Helical" evidence="6">
    <location>
        <begin position="236"/>
        <end position="260"/>
    </location>
</feature>
<evidence type="ECO:0000256" key="6">
    <source>
        <dbReference type="SAM" id="Phobius"/>
    </source>
</evidence>
<feature type="transmembrane region" description="Helical" evidence="6">
    <location>
        <begin position="172"/>
        <end position="192"/>
    </location>
</feature>
<keyword evidence="4 6" id="KW-1133">Transmembrane helix</keyword>
<protein>
    <submittedName>
        <fullName evidence="7">YihY/virulence factor BrkB family protein</fullName>
    </submittedName>
</protein>
<proteinExistence type="predicted"/>
<accession>A0A4S3B363</accession>
<dbReference type="Proteomes" id="UP000310506">
    <property type="component" value="Unassembled WGS sequence"/>
</dbReference>
<dbReference type="GO" id="GO:0005886">
    <property type="term" value="C:plasma membrane"/>
    <property type="evidence" value="ECO:0007669"/>
    <property type="project" value="UniProtKB-SubCell"/>
</dbReference>
<keyword evidence="2" id="KW-1003">Cell membrane</keyword>
<dbReference type="NCBIfam" id="TIGR00765">
    <property type="entry name" value="yihY_not_rbn"/>
    <property type="match status" value="1"/>
</dbReference>
<dbReference type="PANTHER" id="PTHR30213">
    <property type="entry name" value="INNER MEMBRANE PROTEIN YHJD"/>
    <property type="match status" value="1"/>
</dbReference>
<keyword evidence="3 6" id="KW-0812">Transmembrane</keyword>
<feature type="transmembrane region" description="Helical" evidence="6">
    <location>
        <begin position="77"/>
        <end position="97"/>
    </location>
</feature>
<sequence>MKTVIKTFIKTLNEAEINIYAIVITYYFILAFFPLLIALGNLLPLLHLNLNGALPYIKEILPPDIYKLVMEYLPKDFMTQFNGGLLSISAIGTFWAISKGINGIQMSLDKAYGLQKQRMQIIRRLFSFLMVFILIFVVAVLILVMGFGQTILEFVLPRVGLEEEILETFLALRWPITTSVLFVVLFMIYYLVPNVKNHFRAILPGTIFTTIGWLFMTQFFSLYVNYISKKLTSYGVIGSFILFILWLNIAATLIIIGGVINVTVQKVFFGEIEVRNRVITDYIEDKMNLSRVERNKNKNSRF</sequence>
<evidence type="ECO:0000256" key="2">
    <source>
        <dbReference type="ARBA" id="ARBA00022475"/>
    </source>
</evidence>
<feature type="transmembrane region" description="Helical" evidence="6">
    <location>
        <begin position="20"/>
        <end position="43"/>
    </location>
</feature>
<dbReference type="Pfam" id="PF03631">
    <property type="entry name" value="Virul_fac_BrkB"/>
    <property type="match status" value="1"/>
</dbReference>
<name>A0A4S3B363_9ENTE</name>
<evidence type="ECO:0000256" key="5">
    <source>
        <dbReference type="ARBA" id="ARBA00023136"/>
    </source>
</evidence>
<dbReference type="OrthoDB" id="9775903at2"/>
<dbReference type="PIRSF" id="PIRSF035875">
    <property type="entry name" value="RNase_BN"/>
    <property type="match status" value="1"/>
</dbReference>
<evidence type="ECO:0000256" key="3">
    <source>
        <dbReference type="ARBA" id="ARBA00022692"/>
    </source>
</evidence>
<dbReference type="RefSeq" id="WP_136137881.1">
    <property type="nucleotide sequence ID" value="NZ_SDGV01000035.1"/>
</dbReference>
<keyword evidence="5 6" id="KW-0472">Membrane</keyword>
<dbReference type="PANTHER" id="PTHR30213:SF0">
    <property type="entry name" value="UPF0761 MEMBRANE PROTEIN YIHY"/>
    <property type="match status" value="1"/>
</dbReference>
<gene>
    <name evidence="7" type="ORF">ESZ54_11925</name>
</gene>
<comment type="subcellular location">
    <subcellularLocation>
        <location evidence="1">Cell membrane</location>
        <topology evidence="1">Multi-pass membrane protein</topology>
    </subcellularLocation>
</comment>
<evidence type="ECO:0000313" key="7">
    <source>
        <dbReference type="EMBL" id="THB60180.1"/>
    </source>
</evidence>
<keyword evidence="8" id="KW-1185">Reference proteome</keyword>
<evidence type="ECO:0000313" key="8">
    <source>
        <dbReference type="Proteomes" id="UP000310506"/>
    </source>
</evidence>
<organism evidence="7 8">
    <name type="scientific">Vagococcus silagei</name>
    <dbReference type="NCBI Taxonomy" id="2508885"/>
    <lineage>
        <taxon>Bacteria</taxon>
        <taxon>Bacillati</taxon>
        <taxon>Bacillota</taxon>
        <taxon>Bacilli</taxon>
        <taxon>Lactobacillales</taxon>
        <taxon>Enterococcaceae</taxon>
        <taxon>Vagococcus</taxon>
    </lineage>
</organism>